<evidence type="ECO:0000313" key="3">
    <source>
        <dbReference type="EMBL" id="MDQ0436332.1"/>
    </source>
</evidence>
<gene>
    <name evidence="3" type="ORF">QO014_000702</name>
</gene>
<protein>
    <recommendedName>
        <fullName evidence="5">SGNH hydrolase-type esterase domain-containing protein</fullName>
    </recommendedName>
</protein>
<feature type="signal peptide" evidence="2">
    <location>
        <begin position="1"/>
        <end position="29"/>
    </location>
</feature>
<dbReference type="Gene3D" id="3.40.50.1110">
    <property type="entry name" value="SGNH hydrolase"/>
    <property type="match status" value="1"/>
</dbReference>
<evidence type="ECO:0000256" key="1">
    <source>
        <dbReference type="SAM" id="MobiDB-lite"/>
    </source>
</evidence>
<dbReference type="InterPro" id="IPR036514">
    <property type="entry name" value="SGNH_hydro_sf"/>
</dbReference>
<organism evidence="3 4">
    <name type="scientific">Kaistia dalseonensis</name>
    <dbReference type="NCBI Taxonomy" id="410840"/>
    <lineage>
        <taxon>Bacteria</taxon>
        <taxon>Pseudomonadati</taxon>
        <taxon>Pseudomonadota</taxon>
        <taxon>Alphaproteobacteria</taxon>
        <taxon>Hyphomicrobiales</taxon>
        <taxon>Kaistiaceae</taxon>
        <taxon>Kaistia</taxon>
    </lineage>
</organism>
<evidence type="ECO:0000256" key="2">
    <source>
        <dbReference type="SAM" id="SignalP"/>
    </source>
</evidence>
<dbReference type="Proteomes" id="UP001241603">
    <property type="component" value="Unassembled WGS sequence"/>
</dbReference>
<dbReference type="EMBL" id="JAUSVO010000001">
    <property type="protein sequence ID" value="MDQ0436332.1"/>
    <property type="molecule type" value="Genomic_DNA"/>
</dbReference>
<evidence type="ECO:0008006" key="5">
    <source>
        <dbReference type="Google" id="ProtNLM"/>
    </source>
</evidence>
<proteinExistence type="predicted"/>
<keyword evidence="4" id="KW-1185">Reference proteome</keyword>
<dbReference type="InterPro" id="IPR006311">
    <property type="entry name" value="TAT_signal"/>
</dbReference>
<reference evidence="3 4" key="1">
    <citation type="submission" date="2023-07" db="EMBL/GenBank/DDBJ databases">
        <title>Genomic Encyclopedia of Type Strains, Phase IV (KMG-IV): sequencing the most valuable type-strain genomes for metagenomic binning, comparative biology and taxonomic classification.</title>
        <authorList>
            <person name="Goeker M."/>
        </authorList>
    </citation>
    <scope>NUCLEOTIDE SEQUENCE [LARGE SCALE GENOMIC DNA]</scope>
    <source>
        <strain evidence="3 4">B6-8</strain>
    </source>
</reference>
<feature type="region of interest" description="Disordered" evidence="1">
    <location>
        <begin position="386"/>
        <end position="405"/>
    </location>
</feature>
<dbReference type="CDD" id="cd00229">
    <property type="entry name" value="SGNH_hydrolase"/>
    <property type="match status" value="1"/>
</dbReference>
<feature type="chain" id="PRO_5046903611" description="SGNH hydrolase-type esterase domain-containing protein" evidence="2">
    <location>
        <begin position="30"/>
        <end position="500"/>
    </location>
</feature>
<feature type="compositionally biased region" description="Polar residues" evidence="1">
    <location>
        <begin position="387"/>
        <end position="399"/>
    </location>
</feature>
<dbReference type="RefSeq" id="WP_266347255.1">
    <property type="nucleotide sequence ID" value="NZ_JAPKNG010000001.1"/>
</dbReference>
<evidence type="ECO:0000313" key="4">
    <source>
        <dbReference type="Proteomes" id="UP001241603"/>
    </source>
</evidence>
<dbReference type="SUPFAM" id="SSF52266">
    <property type="entry name" value="SGNH hydrolase"/>
    <property type="match status" value="1"/>
</dbReference>
<comment type="caution">
    <text evidence="3">The sequence shown here is derived from an EMBL/GenBank/DDBJ whole genome shotgun (WGS) entry which is preliminary data.</text>
</comment>
<keyword evidence="2" id="KW-0732">Signal</keyword>
<name>A0ABU0H2P9_9HYPH</name>
<sequence length="500" mass="53469">MPISRRAVLRSLAAGVPLAAALPASPLLAATLQNATQPSADTTFGADHASAARIASGSVRARINTRSSAVNKNRAMTFRTAHKTNVPLSGISLEYWNGLVLNTGPSTYSGQSPERSCEATRLRASILTGITGTDSKQPQTTLTQVTWHRMGADPAFRSAGGEIGEDGSWISVPPGAIIRSDPIKGVSLAAGERFFVQTEDYRAEGTLRPLTFRSRPDLGDAVIFQTTPFNAVFEADWSYFPSVASVLLSPSFIWGKTTDRRPVFMVDGDSIISEAVDDGDADGALCFAKRALNAAGFSYFDLSVSGTNMRYVLDYDAFAIRARWIRRADVILTDSGNNDLGSIGFGAAGQPGSLLGLITAHTAYLRTHAAAHAKIIRTTYPPRTDSTDGWLTPASQTPRTPDDRWPDGARYAWRDYVLRRGVYAGQAPSPETGDYFFDLYGALGAMSGLWPPPFATSETATTPDGTHPAEQAHAMAALALSKAIAKFPAIEGDGLMRAQK</sequence>
<accession>A0ABU0H2P9</accession>
<dbReference type="PROSITE" id="PS51318">
    <property type="entry name" value="TAT"/>
    <property type="match status" value="1"/>
</dbReference>